<dbReference type="STRING" id="1081109.A0A168DGT9"/>
<feature type="transmembrane region" description="Helical" evidence="2">
    <location>
        <begin position="203"/>
        <end position="219"/>
    </location>
</feature>
<comment type="caution">
    <text evidence="3">The sequence shown here is derived from an EMBL/GenBank/DDBJ whole genome shotgun (WGS) entry which is preliminary data.</text>
</comment>
<feature type="compositionally biased region" description="Basic and acidic residues" evidence="1">
    <location>
        <begin position="35"/>
        <end position="46"/>
    </location>
</feature>
<evidence type="ECO:0000313" key="3">
    <source>
        <dbReference type="EMBL" id="KZZ97733.1"/>
    </source>
</evidence>
<name>A0A168DGT9_9HYPO</name>
<accession>A0A168DGT9</accession>
<evidence type="ECO:0000256" key="1">
    <source>
        <dbReference type="SAM" id="MobiDB-lite"/>
    </source>
</evidence>
<feature type="transmembrane region" description="Helical" evidence="2">
    <location>
        <begin position="109"/>
        <end position="132"/>
    </location>
</feature>
<protein>
    <submittedName>
        <fullName evidence="3">Uncharacterized protein</fullName>
    </submittedName>
</protein>
<evidence type="ECO:0000256" key="2">
    <source>
        <dbReference type="SAM" id="Phobius"/>
    </source>
</evidence>
<keyword evidence="2" id="KW-0472">Membrane</keyword>
<gene>
    <name evidence="3" type="ORF">AAL_03697</name>
</gene>
<organism evidence="3 4">
    <name type="scientific">Moelleriella libera RCEF 2490</name>
    <dbReference type="NCBI Taxonomy" id="1081109"/>
    <lineage>
        <taxon>Eukaryota</taxon>
        <taxon>Fungi</taxon>
        <taxon>Dikarya</taxon>
        <taxon>Ascomycota</taxon>
        <taxon>Pezizomycotina</taxon>
        <taxon>Sordariomycetes</taxon>
        <taxon>Hypocreomycetidae</taxon>
        <taxon>Hypocreales</taxon>
        <taxon>Clavicipitaceae</taxon>
        <taxon>Moelleriella</taxon>
    </lineage>
</organism>
<evidence type="ECO:0000313" key="4">
    <source>
        <dbReference type="Proteomes" id="UP000078544"/>
    </source>
</evidence>
<dbReference type="EMBL" id="AZGY01000006">
    <property type="protein sequence ID" value="KZZ97733.1"/>
    <property type="molecule type" value="Genomic_DNA"/>
</dbReference>
<feature type="transmembrane region" description="Helical" evidence="2">
    <location>
        <begin position="144"/>
        <end position="171"/>
    </location>
</feature>
<feature type="region of interest" description="Disordered" evidence="1">
    <location>
        <begin position="1"/>
        <end position="53"/>
    </location>
</feature>
<keyword evidence="4" id="KW-1185">Reference proteome</keyword>
<dbReference type="AlphaFoldDB" id="A0A168DGT9"/>
<proteinExistence type="predicted"/>
<keyword evidence="2" id="KW-1133">Transmembrane helix</keyword>
<reference evidence="3 4" key="1">
    <citation type="journal article" date="2016" name="Genome Biol. Evol.">
        <title>Divergent and convergent evolution of fungal pathogenicity.</title>
        <authorList>
            <person name="Shang Y."/>
            <person name="Xiao G."/>
            <person name="Zheng P."/>
            <person name="Cen K."/>
            <person name="Zhan S."/>
            <person name="Wang C."/>
        </authorList>
    </citation>
    <scope>NUCLEOTIDE SEQUENCE [LARGE SCALE GENOMIC DNA]</scope>
    <source>
        <strain evidence="3 4">RCEF 2490</strain>
    </source>
</reference>
<dbReference type="Proteomes" id="UP000078544">
    <property type="component" value="Unassembled WGS sequence"/>
</dbReference>
<sequence length="229" mass="25521">MGFFSALASKRKPKPAPVSSASTISLPRETSFAQPDRRISNDDETRSLAPQPMQRANLPVPHQLASEPQARKSIRDVLHLLVLIVSAIGIGFSWSLLAPGASRYLSGLVRLPIGAGILFATAFLWSFAELIVRCMRRWKTGLPSAAHICVCLCIFASSVGLSVLIFFQLYWNRCDDKKDDDDDDDDDRFGQFISIWRCARARPPLYLGVAILLALMAFARNSHLHQRMH</sequence>
<keyword evidence="2" id="KW-0812">Transmembrane</keyword>
<feature type="transmembrane region" description="Helical" evidence="2">
    <location>
        <begin position="77"/>
        <end position="97"/>
    </location>
</feature>
<dbReference type="OrthoDB" id="5279542at2759"/>